<dbReference type="InterPro" id="IPR022642">
    <property type="entry name" value="CheR_C"/>
</dbReference>
<gene>
    <name evidence="2" type="ordered locus">Calni_0270</name>
</gene>
<sequence length="399" mass="47440">MKTLKELYRATTFVELICRFIEINYGVKITETNSECLLKILYSVFNRYPETEEDLDFFVRFYLRDCLWNNESYFFRNKAQLEELVKIAKGDLVRILSFGCAEGQEPYSISIVLTDQGIKHKIYAVDLDEIAISKAKTGIYTPFDLRNFDERYTWAFRVEGEYIHIREELKENVEFLHINCLKEPLEEYIRQKVDFIFCNNVLVYLTDNYKKNIAKQFCNLLVYDGYIFTTQEEKSHFGMMPGLVKISDEPVLFQKKNISQIIEKDLRDLYLLSGNNEQTDDEVIIGYENALKDNFNIEILRRLVTLNINRERFDEAKKWQYLVLISGEQNEDDIDLYLEICRRTGDMEELLDMLRKKVNIFKKEKDILLLINIAKDIGNADLYFSYKNLYESLFNKKLF</sequence>
<dbReference type="GO" id="GO:0008757">
    <property type="term" value="F:S-adenosylmethionine-dependent methyltransferase activity"/>
    <property type="evidence" value="ECO:0007669"/>
    <property type="project" value="InterPro"/>
</dbReference>
<dbReference type="SUPFAM" id="SSF53335">
    <property type="entry name" value="S-adenosyl-L-methionine-dependent methyltransferases"/>
    <property type="match status" value="1"/>
</dbReference>
<dbReference type="HOGENOM" id="CLU_690157_0_0_0"/>
<dbReference type="InterPro" id="IPR029063">
    <property type="entry name" value="SAM-dependent_MTases_sf"/>
</dbReference>
<evidence type="ECO:0000313" key="3">
    <source>
        <dbReference type="Proteomes" id="UP000007039"/>
    </source>
</evidence>
<dbReference type="CDD" id="cd02440">
    <property type="entry name" value="AdoMet_MTases"/>
    <property type="match status" value="1"/>
</dbReference>
<dbReference type="PRINTS" id="PR00996">
    <property type="entry name" value="CHERMTFRASE"/>
</dbReference>
<reference evidence="2 3" key="2">
    <citation type="journal article" date="2011" name="Stand. Genomic Sci.">
        <title>Complete genome sequence of Calditerrivibrio nitroreducens type strain (Yu37-1).</title>
        <authorList>
            <person name="Pitluck S."/>
            <person name="Sikorski J."/>
            <person name="Zeytun A."/>
            <person name="Lapidus A."/>
            <person name="Nolan M."/>
            <person name="Lucas S."/>
            <person name="Hammon N."/>
            <person name="Deshpande S."/>
            <person name="Cheng J.F."/>
            <person name="Tapia R."/>
            <person name="Han C."/>
            <person name="Goodwin L."/>
            <person name="Liolios K."/>
            <person name="Pagani I."/>
            <person name="Ivanova N."/>
            <person name="Mavromatis K."/>
            <person name="Pati A."/>
            <person name="Chen A."/>
            <person name="Palaniappan K."/>
            <person name="Hauser L."/>
            <person name="Chang Y.J."/>
            <person name="Jeffries C.D."/>
            <person name="Detter J.C."/>
            <person name="Brambilla E."/>
            <person name="Djao O.D."/>
            <person name="Rohde M."/>
            <person name="Spring S."/>
            <person name="Goker M."/>
            <person name="Woyke T."/>
            <person name="Bristow J."/>
            <person name="Eisen J.A."/>
            <person name="Markowitz V."/>
            <person name="Hugenholtz P."/>
            <person name="Kyrpides N.C."/>
            <person name="Klenk H.P."/>
            <person name="Land M."/>
        </authorList>
    </citation>
    <scope>NUCLEOTIDE SEQUENCE [LARGE SCALE GENOMIC DNA]</scope>
    <source>
        <strain evidence="3">DSM 19672 / NBRC 101217 / Yu37-1</strain>
    </source>
</reference>
<keyword evidence="2" id="KW-0489">Methyltransferase</keyword>
<dbReference type="EMBL" id="CP002347">
    <property type="protein sequence ID" value="ADR18183.1"/>
    <property type="molecule type" value="Genomic_DNA"/>
</dbReference>
<reference key="1">
    <citation type="submission" date="2010-11" db="EMBL/GenBank/DDBJ databases">
        <title>The complete genome of chromosome of Calditerrivibrio nitroreducens DSM 19672.</title>
        <authorList>
            <consortium name="US DOE Joint Genome Institute (JGI-PGF)"/>
            <person name="Lucas S."/>
            <person name="Copeland A."/>
            <person name="Lapidus A."/>
            <person name="Bruce D."/>
            <person name="Goodwin L."/>
            <person name="Pitluck S."/>
            <person name="Kyrpides N."/>
            <person name="Mavromatis K."/>
            <person name="Ivanova N."/>
            <person name="Mikhailova N."/>
            <person name="Zeytun A."/>
            <person name="Brettin T."/>
            <person name="Detter J.C."/>
            <person name="Tapia R."/>
            <person name="Han C."/>
            <person name="Land M."/>
            <person name="Hauser L."/>
            <person name="Markowitz V."/>
            <person name="Cheng J.-F."/>
            <person name="Hugenholtz P."/>
            <person name="Woyke T."/>
            <person name="Wu D."/>
            <person name="Spring S."/>
            <person name="Schroeder M."/>
            <person name="Brambilla E."/>
            <person name="Klenk H.-P."/>
            <person name="Eisen J.A."/>
        </authorList>
    </citation>
    <scope>NUCLEOTIDE SEQUENCE [LARGE SCALE GENOMIC DNA]</scope>
    <source>
        <strain>DSM 19672</strain>
    </source>
</reference>
<dbReference type="RefSeq" id="WP_013450400.1">
    <property type="nucleotide sequence ID" value="NC_014758.1"/>
</dbReference>
<protein>
    <submittedName>
        <fullName evidence="2">MCP methyltransferase, CheR-type</fullName>
    </submittedName>
</protein>
<dbReference type="InterPro" id="IPR050903">
    <property type="entry name" value="Bact_Chemotaxis_MeTrfase"/>
</dbReference>
<accession>E4TJM1</accession>
<dbReference type="InterPro" id="IPR000780">
    <property type="entry name" value="CheR_MeTrfase"/>
</dbReference>
<dbReference type="Pfam" id="PF01739">
    <property type="entry name" value="CheR"/>
    <property type="match status" value="1"/>
</dbReference>
<keyword evidence="2" id="KW-0808">Transferase</keyword>
<evidence type="ECO:0000259" key="1">
    <source>
        <dbReference type="PROSITE" id="PS50123"/>
    </source>
</evidence>
<dbReference type="eggNOG" id="COG1352">
    <property type="taxonomic scope" value="Bacteria"/>
</dbReference>
<dbReference type="AlphaFoldDB" id="E4TJM1"/>
<dbReference type="PROSITE" id="PS50123">
    <property type="entry name" value="CHER"/>
    <property type="match status" value="1"/>
</dbReference>
<organism evidence="2 3">
    <name type="scientific">Calditerrivibrio nitroreducens (strain DSM 19672 / NBRC 101217 / Yu37-1)</name>
    <dbReference type="NCBI Taxonomy" id="768670"/>
    <lineage>
        <taxon>Bacteria</taxon>
        <taxon>Pseudomonadati</taxon>
        <taxon>Deferribacterota</taxon>
        <taxon>Deferribacteres</taxon>
        <taxon>Deferribacterales</taxon>
        <taxon>Calditerrivibrionaceae</taxon>
    </lineage>
</organism>
<dbReference type="SMART" id="SM00138">
    <property type="entry name" value="MeTrc"/>
    <property type="match status" value="1"/>
</dbReference>
<feature type="domain" description="CheR-type methyltransferase" evidence="1">
    <location>
        <begin position="63"/>
        <end position="233"/>
    </location>
</feature>
<dbReference type="OrthoDB" id="9816309at2"/>
<evidence type="ECO:0000313" key="2">
    <source>
        <dbReference type="EMBL" id="ADR18183.1"/>
    </source>
</evidence>
<proteinExistence type="predicted"/>
<dbReference type="KEGG" id="cni:Calni_0270"/>
<keyword evidence="3" id="KW-1185">Reference proteome</keyword>
<dbReference type="STRING" id="768670.Calni_0270"/>
<dbReference type="Gene3D" id="3.40.50.150">
    <property type="entry name" value="Vaccinia Virus protein VP39"/>
    <property type="match status" value="1"/>
</dbReference>
<dbReference type="PANTHER" id="PTHR24422:SF10">
    <property type="entry name" value="CHEMOTAXIS PROTEIN METHYLTRANSFERASE 2"/>
    <property type="match status" value="1"/>
</dbReference>
<dbReference type="GO" id="GO:0032259">
    <property type="term" value="P:methylation"/>
    <property type="evidence" value="ECO:0007669"/>
    <property type="project" value="UniProtKB-KW"/>
</dbReference>
<dbReference type="Proteomes" id="UP000007039">
    <property type="component" value="Chromosome"/>
</dbReference>
<dbReference type="PANTHER" id="PTHR24422">
    <property type="entry name" value="CHEMOTAXIS PROTEIN METHYLTRANSFERASE"/>
    <property type="match status" value="1"/>
</dbReference>
<name>E4TJM1_CALNY</name>